<comment type="caution">
    <text evidence="1">The sequence shown here is derived from an EMBL/GenBank/DDBJ whole genome shotgun (WGS) entry which is preliminary data.</text>
</comment>
<proteinExistence type="predicted"/>
<accession>A0ABQ7XUR9</accession>
<keyword evidence="2" id="KW-1185">Reference proteome</keyword>
<dbReference type="EMBL" id="JAGKQM010000019">
    <property type="protein sequence ID" value="KAH0859047.1"/>
    <property type="molecule type" value="Genomic_DNA"/>
</dbReference>
<sequence>RGLGLVALDELNLIVVLTKGSLLGSSFLRRHDLQSPLVLCERLLTFGPRHLFTINEKKRSKLTPDAATLQCFSAHKKRDLTTLDGKLQHLLNHKRGSLISYSNHYPHYSCHPPVVHQIVEKPGRYMKANFSPPRGCKWYFCSPPFRGDLINLEIWDPIYETRDPDNNVVGKMILHPPTCNFFHSYQRKRAHRKKSIYLRGRWSNAGRCAAQVLNLREPEESINSEGPAPDLCFFDVTLPPIEEESQARFGLDLILEI</sequence>
<evidence type="ECO:0000313" key="2">
    <source>
        <dbReference type="Proteomes" id="UP000824890"/>
    </source>
</evidence>
<dbReference type="Proteomes" id="UP000824890">
    <property type="component" value="Unassembled WGS sequence"/>
</dbReference>
<gene>
    <name evidence="1" type="ORF">HID58_087308</name>
</gene>
<reference evidence="1 2" key="1">
    <citation type="submission" date="2021-05" db="EMBL/GenBank/DDBJ databases">
        <title>Genome Assembly of Synthetic Allotetraploid Brassica napus Reveals Homoeologous Exchanges between Subgenomes.</title>
        <authorList>
            <person name="Davis J.T."/>
        </authorList>
    </citation>
    <scope>NUCLEOTIDE SEQUENCE [LARGE SCALE GENOMIC DNA]</scope>
    <source>
        <strain evidence="2">cv. Da-Ae</strain>
        <tissue evidence="1">Seedling</tissue>
    </source>
</reference>
<organism evidence="1 2">
    <name type="scientific">Brassica napus</name>
    <name type="common">Rape</name>
    <dbReference type="NCBI Taxonomy" id="3708"/>
    <lineage>
        <taxon>Eukaryota</taxon>
        <taxon>Viridiplantae</taxon>
        <taxon>Streptophyta</taxon>
        <taxon>Embryophyta</taxon>
        <taxon>Tracheophyta</taxon>
        <taxon>Spermatophyta</taxon>
        <taxon>Magnoliopsida</taxon>
        <taxon>eudicotyledons</taxon>
        <taxon>Gunneridae</taxon>
        <taxon>Pentapetalae</taxon>
        <taxon>rosids</taxon>
        <taxon>malvids</taxon>
        <taxon>Brassicales</taxon>
        <taxon>Brassicaceae</taxon>
        <taxon>Brassiceae</taxon>
        <taxon>Brassica</taxon>
    </lineage>
</organism>
<feature type="non-terminal residue" evidence="1">
    <location>
        <position position="1"/>
    </location>
</feature>
<evidence type="ECO:0000313" key="1">
    <source>
        <dbReference type="EMBL" id="KAH0859047.1"/>
    </source>
</evidence>
<protein>
    <submittedName>
        <fullName evidence="1">Uncharacterized protein</fullName>
    </submittedName>
</protein>
<name>A0ABQ7XUR9_BRANA</name>